<accession>A0A2P7Q2X8</accession>
<dbReference type="Proteomes" id="UP000241434">
    <property type="component" value="Unassembled WGS sequence"/>
</dbReference>
<gene>
    <name evidence="3" type="ORF">UF10_00705</name>
</gene>
<organism evidence="3 4">
    <name type="scientific">Peptostreptococcus russellii</name>
    <dbReference type="NCBI Taxonomy" id="215200"/>
    <lineage>
        <taxon>Bacteria</taxon>
        <taxon>Bacillati</taxon>
        <taxon>Bacillota</taxon>
        <taxon>Clostridia</taxon>
        <taxon>Peptostreptococcales</taxon>
        <taxon>Peptostreptococcaceae</taxon>
        <taxon>Peptostreptococcus</taxon>
    </lineage>
</organism>
<evidence type="ECO:0008006" key="5">
    <source>
        <dbReference type="Google" id="ProtNLM"/>
    </source>
</evidence>
<dbReference type="EMBL" id="JYGE01000001">
    <property type="protein sequence ID" value="PSJ32318.1"/>
    <property type="molecule type" value="Genomic_DNA"/>
</dbReference>
<dbReference type="PROSITE" id="PS51257">
    <property type="entry name" value="PROKAR_LIPOPROTEIN"/>
    <property type="match status" value="1"/>
</dbReference>
<feature type="chain" id="PRO_5038654968" description="Lipoprotein" evidence="2">
    <location>
        <begin position="25"/>
        <end position="147"/>
    </location>
</feature>
<feature type="signal peptide" evidence="2">
    <location>
        <begin position="1"/>
        <end position="24"/>
    </location>
</feature>
<proteinExistence type="predicted"/>
<feature type="compositionally biased region" description="Basic and acidic residues" evidence="1">
    <location>
        <begin position="28"/>
        <end position="47"/>
    </location>
</feature>
<dbReference type="RefSeq" id="WP_106775937.1">
    <property type="nucleotide sequence ID" value="NZ_JYGE01000001.1"/>
</dbReference>
<feature type="region of interest" description="Disordered" evidence="1">
    <location>
        <begin position="24"/>
        <end position="47"/>
    </location>
</feature>
<evidence type="ECO:0000256" key="2">
    <source>
        <dbReference type="SAM" id="SignalP"/>
    </source>
</evidence>
<evidence type="ECO:0000313" key="4">
    <source>
        <dbReference type="Proteomes" id="UP000241434"/>
    </source>
</evidence>
<protein>
    <recommendedName>
        <fullName evidence="5">Lipoprotein</fullName>
    </recommendedName>
</protein>
<reference evidence="3" key="1">
    <citation type="thesis" date="2015" institute="Rutgers" country="The State University of New Jersey, 14 College Farm Rd., New Brunswick, NJ, USA">
        <title>Ammonia toxicity in bacteria and its implications for treatment of and resource recovery from highly nitrogenous organic wastes.</title>
        <authorList>
            <person name="Luther A.K."/>
        </authorList>
    </citation>
    <scope>NUCLEOTIDE SEQUENCE</scope>
    <source>
        <strain evidence="3">RT-10B</strain>
    </source>
</reference>
<dbReference type="AlphaFoldDB" id="A0A2P7Q2X8"/>
<keyword evidence="2" id="KW-0732">Signal</keyword>
<name>A0A2P7Q2X8_9FIRM</name>
<evidence type="ECO:0000313" key="3">
    <source>
        <dbReference type="EMBL" id="PSJ32318.1"/>
    </source>
</evidence>
<keyword evidence="4" id="KW-1185">Reference proteome</keyword>
<evidence type="ECO:0000256" key="1">
    <source>
        <dbReference type="SAM" id="MobiDB-lite"/>
    </source>
</evidence>
<comment type="caution">
    <text evidence="3">The sequence shown here is derived from an EMBL/GenBank/DDBJ whole genome shotgun (WGS) entry which is preliminary data.</text>
</comment>
<sequence length="147" mass="16603">MKKVGLFFSLIVISLSLISCSSNNNNQKTEKDNSNSVSKEKKEEKYSTYEGEIVSILENDHTYSFELSDLSLISGDNEGEKMITSNDRIMLNISKEKIKNNNLIENITENEKLEFKIDSVPAMTHSIPPQILDSSIYSIKKSDNTTD</sequence>